<gene>
    <name evidence="2" type="ORF">PVAP13_6NG087903</name>
</gene>
<feature type="region of interest" description="Disordered" evidence="1">
    <location>
        <begin position="1"/>
        <end position="30"/>
    </location>
</feature>
<organism evidence="2 3">
    <name type="scientific">Panicum virgatum</name>
    <name type="common">Blackwell switchgrass</name>
    <dbReference type="NCBI Taxonomy" id="38727"/>
    <lineage>
        <taxon>Eukaryota</taxon>
        <taxon>Viridiplantae</taxon>
        <taxon>Streptophyta</taxon>
        <taxon>Embryophyta</taxon>
        <taxon>Tracheophyta</taxon>
        <taxon>Spermatophyta</taxon>
        <taxon>Magnoliopsida</taxon>
        <taxon>Liliopsida</taxon>
        <taxon>Poales</taxon>
        <taxon>Poaceae</taxon>
        <taxon>PACMAD clade</taxon>
        <taxon>Panicoideae</taxon>
        <taxon>Panicodae</taxon>
        <taxon>Paniceae</taxon>
        <taxon>Panicinae</taxon>
        <taxon>Panicum</taxon>
        <taxon>Panicum sect. Hiantes</taxon>
    </lineage>
</organism>
<evidence type="ECO:0000313" key="2">
    <source>
        <dbReference type="EMBL" id="KAG2577241.1"/>
    </source>
</evidence>
<dbReference type="Proteomes" id="UP000823388">
    <property type="component" value="Chromosome 6N"/>
</dbReference>
<reference evidence="2" key="1">
    <citation type="submission" date="2020-05" db="EMBL/GenBank/DDBJ databases">
        <title>WGS assembly of Panicum virgatum.</title>
        <authorList>
            <person name="Lovell J.T."/>
            <person name="Jenkins J."/>
            <person name="Shu S."/>
            <person name="Juenger T.E."/>
            <person name="Schmutz J."/>
        </authorList>
    </citation>
    <scope>NUCLEOTIDE SEQUENCE</scope>
    <source>
        <strain evidence="2">AP13</strain>
    </source>
</reference>
<sequence length="101" mass="11556">MNTHKIQCYVASDDGSPSVSATDAWPSSRAGLQRRELAGDEIPRPCFTARSRRRAACGPRRVSDRPVAAPGECRRSQLRRPRLRRRRRRRRPRRDAMSVSS</sequence>
<name>A0A8T0QVL7_PANVG</name>
<comment type="caution">
    <text evidence="2">The sequence shown here is derived from an EMBL/GenBank/DDBJ whole genome shotgun (WGS) entry which is preliminary data.</text>
</comment>
<evidence type="ECO:0000313" key="3">
    <source>
        <dbReference type="Proteomes" id="UP000823388"/>
    </source>
</evidence>
<feature type="region of interest" description="Disordered" evidence="1">
    <location>
        <begin position="52"/>
        <end position="101"/>
    </location>
</feature>
<proteinExistence type="predicted"/>
<feature type="compositionally biased region" description="Basic residues" evidence="1">
    <location>
        <begin position="76"/>
        <end position="93"/>
    </location>
</feature>
<dbReference type="AlphaFoldDB" id="A0A8T0QVL7"/>
<accession>A0A8T0QVL7</accession>
<protein>
    <submittedName>
        <fullName evidence="2">Uncharacterized protein</fullName>
    </submittedName>
</protein>
<evidence type="ECO:0000256" key="1">
    <source>
        <dbReference type="SAM" id="MobiDB-lite"/>
    </source>
</evidence>
<keyword evidence="3" id="KW-1185">Reference proteome</keyword>
<dbReference type="EMBL" id="CM029048">
    <property type="protein sequence ID" value="KAG2577241.1"/>
    <property type="molecule type" value="Genomic_DNA"/>
</dbReference>